<dbReference type="Pfam" id="PF23023">
    <property type="entry name" value="Anti-Pycsar_Apyc1"/>
    <property type="match status" value="1"/>
</dbReference>
<dbReference type="Proteomes" id="UP001286313">
    <property type="component" value="Unassembled WGS sequence"/>
</dbReference>
<dbReference type="InterPro" id="IPR013471">
    <property type="entry name" value="RNase_Z/BN"/>
</dbReference>
<dbReference type="GO" id="GO:0042781">
    <property type="term" value="F:3'-tRNA processing endoribonuclease activity"/>
    <property type="evidence" value="ECO:0007669"/>
    <property type="project" value="TreeGrafter"/>
</dbReference>
<evidence type="ECO:0000313" key="10">
    <source>
        <dbReference type="Proteomes" id="UP001286313"/>
    </source>
</evidence>
<evidence type="ECO:0000256" key="8">
    <source>
        <dbReference type="ARBA" id="ARBA00022833"/>
    </source>
</evidence>
<protein>
    <recommendedName>
        <fullName evidence="11">Zinc phosphodiesterase ELAC protein 1</fullName>
    </recommendedName>
</protein>
<keyword evidence="3" id="KW-0819">tRNA processing</keyword>
<comment type="caution">
    <text evidence="9">The sequence shown here is derived from an EMBL/GenBank/DDBJ whole genome shotgun (WGS) entry which is preliminary data.</text>
</comment>
<dbReference type="SUPFAM" id="SSF56281">
    <property type="entry name" value="Metallo-hydrolase/oxidoreductase"/>
    <property type="match status" value="1"/>
</dbReference>
<evidence type="ECO:0000256" key="4">
    <source>
        <dbReference type="ARBA" id="ARBA00022722"/>
    </source>
</evidence>
<evidence type="ECO:0000256" key="7">
    <source>
        <dbReference type="ARBA" id="ARBA00022801"/>
    </source>
</evidence>
<dbReference type="InterPro" id="IPR036866">
    <property type="entry name" value="RibonucZ/Hydroxyglut_hydro"/>
</dbReference>
<comment type="subunit">
    <text evidence="2">Homodimer.</text>
</comment>
<gene>
    <name evidence="9" type="ORF">Pcinc_036000</name>
</gene>
<dbReference type="GO" id="GO:0005634">
    <property type="term" value="C:nucleus"/>
    <property type="evidence" value="ECO:0007669"/>
    <property type="project" value="TreeGrafter"/>
</dbReference>
<sequence>MWLHFLGTGSSFPTTRRGVSALALRHDDGPVWLFDCGEGTQIQFQKTSVTSQKITAIFISHLHGDHLFGLPGLLCTISSQLGEEGEAGKKVVDIYGPKGINKFVNTALHISCSPLIYSFRVHELVPIASQYPEDWEWGSEGDETVPAISHLKQLSGSTITPVADSQGNLHWPLMNNDRWCVQAGWIHHRVPTFGFVLIEKDRPGTLDSTKLTSLGVKLGPMCGELKAGRSVVIGSGRTVRPEEVLGPSIPGRTLVILGDTNDASPLAHLVSECDVLVHEATHGDALAEKAVLYGHSTPLRAVAFAQQIQAKTLLLNHFSQRYHPADSQGHNKEESVELLADEGRQAASGSSLNVMCADDMFVFDIPPRSRAQSSK</sequence>
<comment type="cofactor">
    <cofactor evidence="1">
        <name>Zn(2+)</name>
        <dbReference type="ChEBI" id="CHEBI:29105"/>
    </cofactor>
</comment>
<dbReference type="GO" id="GO:0046872">
    <property type="term" value="F:metal ion binding"/>
    <property type="evidence" value="ECO:0007669"/>
    <property type="project" value="UniProtKB-KW"/>
</dbReference>
<dbReference type="PANTHER" id="PTHR46018:SF2">
    <property type="entry name" value="ZINC PHOSPHODIESTERASE ELAC PROTEIN 1"/>
    <property type="match status" value="1"/>
</dbReference>
<evidence type="ECO:0000256" key="1">
    <source>
        <dbReference type="ARBA" id="ARBA00001947"/>
    </source>
</evidence>
<proteinExistence type="inferred from homology"/>
<evidence type="ECO:0000256" key="3">
    <source>
        <dbReference type="ARBA" id="ARBA00022694"/>
    </source>
</evidence>
<evidence type="ECO:0008006" key="11">
    <source>
        <dbReference type="Google" id="ProtNLM"/>
    </source>
</evidence>
<organism evidence="9 10">
    <name type="scientific">Petrolisthes cinctipes</name>
    <name type="common">Flat porcelain crab</name>
    <dbReference type="NCBI Taxonomy" id="88211"/>
    <lineage>
        <taxon>Eukaryota</taxon>
        <taxon>Metazoa</taxon>
        <taxon>Ecdysozoa</taxon>
        <taxon>Arthropoda</taxon>
        <taxon>Crustacea</taxon>
        <taxon>Multicrustacea</taxon>
        <taxon>Malacostraca</taxon>
        <taxon>Eumalacostraca</taxon>
        <taxon>Eucarida</taxon>
        <taxon>Decapoda</taxon>
        <taxon>Pleocyemata</taxon>
        <taxon>Anomura</taxon>
        <taxon>Galatheoidea</taxon>
        <taxon>Porcellanidae</taxon>
        <taxon>Petrolisthes</taxon>
    </lineage>
</organism>
<keyword evidence="10" id="KW-1185">Reference proteome</keyword>
<evidence type="ECO:0000256" key="6">
    <source>
        <dbReference type="ARBA" id="ARBA00022759"/>
    </source>
</evidence>
<evidence type="ECO:0000313" key="9">
    <source>
        <dbReference type="EMBL" id="KAK3857766.1"/>
    </source>
</evidence>
<keyword evidence="7" id="KW-0378">Hydrolase</keyword>
<evidence type="ECO:0000256" key="2">
    <source>
        <dbReference type="ARBA" id="ARBA00011738"/>
    </source>
</evidence>
<dbReference type="AlphaFoldDB" id="A0AAE1BVE0"/>
<dbReference type="EMBL" id="JAWQEG010005521">
    <property type="protein sequence ID" value="KAK3857766.1"/>
    <property type="molecule type" value="Genomic_DNA"/>
</dbReference>
<keyword evidence="6" id="KW-0255">Endonuclease</keyword>
<dbReference type="HAMAP" id="MF_01818">
    <property type="entry name" value="RNase_Z_BN"/>
    <property type="match status" value="1"/>
</dbReference>
<keyword evidence="5" id="KW-0479">Metal-binding</keyword>
<name>A0AAE1BVE0_PETCI</name>
<dbReference type="PANTHER" id="PTHR46018">
    <property type="entry name" value="ZINC PHOSPHODIESTERASE ELAC PROTEIN 1"/>
    <property type="match status" value="1"/>
</dbReference>
<accession>A0AAE1BVE0</accession>
<dbReference type="Gene3D" id="3.60.15.10">
    <property type="entry name" value="Ribonuclease Z/Hydroxyacylglutathione hydrolase-like"/>
    <property type="match status" value="1"/>
</dbReference>
<reference evidence="9" key="1">
    <citation type="submission" date="2023-10" db="EMBL/GenBank/DDBJ databases">
        <title>Genome assemblies of two species of porcelain crab, Petrolisthes cinctipes and Petrolisthes manimaculis (Anomura: Porcellanidae).</title>
        <authorList>
            <person name="Angst P."/>
        </authorList>
    </citation>
    <scope>NUCLEOTIDE SEQUENCE</scope>
    <source>
        <strain evidence="9">PB745_01</strain>
        <tissue evidence="9">Gill</tissue>
    </source>
</reference>
<dbReference type="CDD" id="cd07717">
    <property type="entry name" value="RNaseZ_ZiPD-like_MBL-fold"/>
    <property type="match status" value="1"/>
</dbReference>
<evidence type="ECO:0000256" key="5">
    <source>
        <dbReference type="ARBA" id="ARBA00022723"/>
    </source>
</evidence>
<keyword evidence="8" id="KW-0862">Zinc</keyword>
<keyword evidence="4" id="KW-0540">Nuclease</keyword>